<name>A0A9J6PTT1_9GAMM</name>
<accession>A0A9J6PTT1</accession>
<dbReference type="EMBL" id="JAODIM010000042">
    <property type="protein sequence ID" value="MCU5779093.1"/>
    <property type="molecule type" value="Genomic_DNA"/>
</dbReference>
<dbReference type="AlphaFoldDB" id="A0A9J6PTT1"/>
<dbReference type="InterPro" id="IPR001920">
    <property type="entry name" value="Asp/Glu_race"/>
</dbReference>
<reference evidence="1" key="1">
    <citation type="submission" date="2022-09" db="EMBL/GenBank/DDBJ databases">
        <title>Winslowiella arboricola sp. nov., isolated from bleeding cankers on broadleaf hosts.</title>
        <authorList>
            <person name="Brady C."/>
            <person name="Kaur S."/>
            <person name="Crampton B."/>
            <person name="Maddock D."/>
            <person name="Arnold D."/>
            <person name="Denman S."/>
        </authorList>
    </citation>
    <scope>NUCLEOTIDE SEQUENCE</scope>
    <source>
        <strain evidence="1">BAC 15a-03b</strain>
    </source>
</reference>
<evidence type="ECO:0000313" key="1">
    <source>
        <dbReference type="EMBL" id="MCU5779093.1"/>
    </source>
</evidence>
<sequence length="217" mass="22668">MPAKVAVIRVVTSSDQHFLDMHQTLIATVCPQTQFTTRCLPDQPNGIHNQATLALAEPKLLALGQQFQQQQYDALVVSCAADPAVAQLRAQLTIPVIGAGEACCRQALTHSDRVGVIGIEAEAPATFHQVLGEKLLAYHQPDGVNCTHDIHTDAGKAAIIAAVLACEADGAEVIALACTGMATTDVAALVAPFTRLPVINPVIAAGHAVAALQTQFA</sequence>
<dbReference type="RefSeq" id="WP_267141960.1">
    <property type="nucleotide sequence ID" value="NZ_JAODIL010000064.1"/>
</dbReference>
<dbReference type="GO" id="GO:0047661">
    <property type="term" value="F:amino-acid racemase activity"/>
    <property type="evidence" value="ECO:0007669"/>
    <property type="project" value="InterPro"/>
</dbReference>
<evidence type="ECO:0000313" key="2">
    <source>
        <dbReference type="Proteomes" id="UP001064262"/>
    </source>
</evidence>
<comment type="caution">
    <text evidence="1">The sequence shown here is derived from an EMBL/GenBank/DDBJ whole genome shotgun (WGS) entry which is preliminary data.</text>
</comment>
<dbReference type="Proteomes" id="UP001064262">
    <property type="component" value="Unassembled WGS sequence"/>
</dbReference>
<organism evidence="1 2">
    <name type="scientific">Winslowiella arboricola</name>
    <dbReference type="NCBI Taxonomy" id="2978220"/>
    <lineage>
        <taxon>Bacteria</taxon>
        <taxon>Pseudomonadati</taxon>
        <taxon>Pseudomonadota</taxon>
        <taxon>Gammaproteobacteria</taxon>
        <taxon>Enterobacterales</taxon>
        <taxon>Erwiniaceae</taxon>
        <taxon>Winslowiella</taxon>
    </lineage>
</organism>
<keyword evidence="2" id="KW-1185">Reference proteome</keyword>
<dbReference type="Gene3D" id="3.40.50.1860">
    <property type="match status" value="2"/>
</dbReference>
<gene>
    <name evidence="1" type="ORF">N5923_16545</name>
</gene>
<dbReference type="InterPro" id="IPR015942">
    <property type="entry name" value="Asp/Glu/hydantoin_racemase"/>
</dbReference>
<protein>
    <submittedName>
        <fullName evidence="1">Aspartate/glutamate racemase family protein</fullName>
    </submittedName>
</protein>
<dbReference type="Pfam" id="PF01177">
    <property type="entry name" value="Asp_Glu_race"/>
    <property type="match status" value="1"/>
</dbReference>
<proteinExistence type="predicted"/>